<gene>
    <name evidence="3" type="primary">smc_2</name>
    <name evidence="3" type="ORF">PAM7066_01746</name>
</gene>
<feature type="transmembrane region" description="Helical" evidence="2">
    <location>
        <begin position="25"/>
        <end position="44"/>
    </location>
</feature>
<evidence type="ECO:0000256" key="2">
    <source>
        <dbReference type="SAM" id="Phobius"/>
    </source>
</evidence>
<keyword evidence="2" id="KW-1133">Transmembrane helix</keyword>
<feature type="transmembrane region" description="Helical" evidence="2">
    <location>
        <begin position="389"/>
        <end position="409"/>
    </location>
</feature>
<keyword evidence="4" id="KW-1185">Reference proteome</keyword>
<organism evidence="3 4">
    <name type="scientific">Palleronia marisminoris</name>
    <dbReference type="NCBI Taxonomy" id="315423"/>
    <lineage>
        <taxon>Bacteria</taxon>
        <taxon>Pseudomonadati</taxon>
        <taxon>Pseudomonadota</taxon>
        <taxon>Alphaproteobacteria</taxon>
        <taxon>Rhodobacterales</taxon>
        <taxon>Roseobacteraceae</taxon>
        <taxon>Palleronia</taxon>
    </lineage>
</organism>
<keyword evidence="2" id="KW-0472">Membrane</keyword>
<dbReference type="OrthoDB" id="230260at2"/>
<dbReference type="PANTHER" id="PTHR32309:SF13">
    <property type="entry name" value="FERRIC ENTEROBACTIN TRANSPORT PROTEIN FEPE"/>
    <property type="match status" value="1"/>
</dbReference>
<dbReference type="GO" id="GO:0004713">
    <property type="term" value="F:protein tyrosine kinase activity"/>
    <property type="evidence" value="ECO:0007669"/>
    <property type="project" value="TreeGrafter"/>
</dbReference>
<evidence type="ECO:0000256" key="1">
    <source>
        <dbReference type="SAM" id="Coils"/>
    </source>
</evidence>
<dbReference type="Gene3D" id="1.10.287.1490">
    <property type="match status" value="1"/>
</dbReference>
<sequence length="457" mass="49012">MHASRQPAPADIGYILATLRFRWRWVGVPVAVFVALGLLAPLYLGDRYISEATLLVEPPRIAGDGAEAFLNEEIETLRLVEQYALSDTFLTELAAALGELDEGPADLNKRIRITTTGGPARGAPGAPITVDISFTAPKAELSKRATSEIVAFVLSEHAARRAGRADGTLAHFSGEAARLGATLAAAEGRLREFELRNQASLPESLAFRRTQRADLRAQIMQIDRDRSDLEAELAGIADQPPTNASEQLGRLREDRAALAAVLSPTNPRLATLDARIRAIEADQGAVTTPSAEPRAELEARLSALTVQREGLAAEIDALSRSIEETPGIASDLATLQRDLHAAERNYEIALDRKAGAEAGAQVDRLQAEGRIAVLHPAVLPEHPDGAGRATLAALGGAFGFFAGLFLLVAREMFDTTIRRPRDLRTALDIDPFAVIPVLSMPTSRRLGSFNTKLGGLN</sequence>
<dbReference type="PANTHER" id="PTHR32309">
    <property type="entry name" value="TYROSINE-PROTEIN KINASE"/>
    <property type="match status" value="1"/>
</dbReference>
<evidence type="ECO:0000313" key="3">
    <source>
        <dbReference type="EMBL" id="SLN40782.1"/>
    </source>
</evidence>
<dbReference type="GO" id="GO:0005886">
    <property type="term" value="C:plasma membrane"/>
    <property type="evidence" value="ECO:0007669"/>
    <property type="project" value="TreeGrafter"/>
</dbReference>
<dbReference type="STRING" id="315423.SAMN04488020_104123"/>
<dbReference type="InterPro" id="IPR050445">
    <property type="entry name" value="Bact_polysacc_biosynth/exp"/>
</dbReference>
<dbReference type="AlphaFoldDB" id="A0A1Y5SH89"/>
<dbReference type="EMBL" id="FWFV01000004">
    <property type="protein sequence ID" value="SLN40782.1"/>
    <property type="molecule type" value="Genomic_DNA"/>
</dbReference>
<dbReference type="Proteomes" id="UP000193870">
    <property type="component" value="Unassembled WGS sequence"/>
</dbReference>
<proteinExistence type="predicted"/>
<name>A0A1Y5SH89_9RHOB</name>
<reference evidence="3 4" key="1">
    <citation type="submission" date="2017-03" db="EMBL/GenBank/DDBJ databases">
        <authorList>
            <person name="Afonso C.L."/>
            <person name="Miller P.J."/>
            <person name="Scott M.A."/>
            <person name="Spackman E."/>
            <person name="Goraichik I."/>
            <person name="Dimitrov K.M."/>
            <person name="Suarez D.L."/>
            <person name="Swayne D.E."/>
        </authorList>
    </citation>
    <scope>NUCLEOTIDE SEQUENCE [LARGE SCALE GENOMIC DNA]</scope>
    <source>
        <strain evidence="3 4">CECT 7066</strain>
    </source>
</reference>
<protein>
    <submittedName>
        <fullName evidence="3">Chromosome partition protein Smc</fullName>
    </submittedName>
</protein>
<keyword evidence="2" id="KW-0812">Transmembrane</keyword>
<dbReference type="RefSeq" id="WP_085853746.1">
    <property type="nucleotide sequence ID" value="NZ_FOPF01000004.1"/>
</dbReference>
<accession>A0A1Y5SH89</accession>
<feature type="coiled-coil region" evidence="1">
    <location>
        <begin position="294"/>
        <end position="352"/>
    </location>
</feature>
<keyword evidence="1" id="KW-0175">Coiled coil</keyword>
<evidence type="ECO:0000313" key="4">
    <source>
        <dbReference type="Proteomes" id="UP000193870"/>
    </source>
</evidence>